<dbReference type="InterPro" id="IPR011060">
    <property type="entry name" value="RibuloseP-bd_barrel"/>
</dbReference>
<evidence type="ECO:0000256" key="9">
    <source>
        <dbReference type="HAMAP-Rule" id="MF_01013"/>
    </source>
</evidence>
<dbReference type="HAMAP" id="MF_01013">
    <property type="entry name" value="HisF"/>
    <property type="match status" value="1"/>
</dbReference>
<dbReference type="Pfam" id="PF00977">
    <property type="entry name" value="His_biosynth"/>
    <property type="match status" value="1"/>
</dbReference>
<evidence type="ECO:0000256" key="10">
    <source>
        <dbReference type="RuleBase" id="RU003657"/>
    </source>
</evidence>
<dbReference type="GO" id="GO:0000107">
    <property type="term" value="F:imidazoleglycerol-phosphate synthase activity"/>
    <property type="evidence" value="ECO:0007669"/>
    <property type="project" value="UniProtKB-UniRule"/>
</dbReference>
<comment type="subcellular location">
    <subcellularLocation>
        <location evidence="9">Cytoplasm</location>
    </subcellularLocation>
</comment>
<dbReference type="CDD" id="cd04731">
    <property type="entry name" value="HisF"/>
    <property type="match status" value="1"/>
</dbReference>
<accession>A0A2K1P641</accession>
<evidence type="ECO:0000256" key="2">
    <source>
        <dbReference type="ARBA" id="ARBA00009667"/>
    </source>
</evidence>
<evidence type="ECO:0000256" key="7">
    <source>
        <dbReference type="ARBA" id="ARBA00025475"/>
    </source>
</evidence>
<name>A0A2K1P641_9BACT</name>
<evidence type="ECO:0000256" key="6">
    <source>
        <dbReference type="ARBA" id="ARBA00023239"/>
    </source>
</evidence>
<dbReference type="GO" id="GO:0000105">
    <property type="term" value="P:L-histidine biosynthetic process"/>
    <property type="evidence" value="ECO:0007669"/>
    <property type="project" value="UniProtKB-UniRule"/>
</dbReference>
<dbReference type="UniPathway" id="UPA00031">
    <property type="reaction ID" value="UER00010"/>
</dbReference>
<evidence type="ECO:0000256" key="4">
    <source>
        <dbReference type="ARBA" id="ARBA00022605"/>
    </source>
</evidence>
<dbReference type="GO" id="GO:0016829">
    <property type="term" value="F:lyase activity"/>
    <property type="evidence" value="ECO:0007669"/>
    <property type="project" value="UniProtKB-KW"/>
</dbReference>
<dbReference type="PANTHER" id="PTHR21235:SF2">
    <property type="entry name" value="IMIDAZOLE GLYCEROL PHOSPHATE SYNTHASE HISHF"/>
    <property type="match status" value="1"/>
</dbReference>
<keyword evidence="4 9" id="KW-0028">Amino-acid biosynthesis</keyword>
<keyword evidence="6 9" id="KW-0456">Lyase</keyword>
<evidence type="ECO:0000256" key="3">
    <source>
        <dbReference type="ARBA" id="ARBA00011152"/>
    </source>
</evidence>
<evidence type="ECO:0000256" key="5">
    <source>
        <dbReference type="ARBA" id="ARBA00023102"/>
    </source>
</evidence>
<dbReference type="InterPro" id="IPR006062">
    <property type="entry name" value="His_biosynth"/>
</dbReference>
<evidence type="ECO:0000256" key="1">
    <source>
        <dbReference type="ARBA" id="ARBA00005091"/>
    </source>
</evidence>
<sequence length="252" mass="27391">MLTKRIVAALDIKEGRVVKGVQFENIQDAGDPVQLAKKYEKDGVDEIVFLDITASKEKRNILKNLVEEVAKELFIPFTVGGGLKTVEQMVEIIKCGADKAFINTAAVENPNLIKESSKIIGSSNVVVAIDAKKDVESEKYYVYTHGGSKKTDLEAVEWARKCQDLGAGELLVTSMNTDGVKKGYDLNLTKQIVDAVEIPVIASGGAGEVKDFIDVFQIGADAALAASIFHYGIYTAKDLKIQLKKVGINVRL</sequence>
<comment type="subunit">
    <text evidence="3 9">Heterodimer of HisH and HisF.</text>
</comment>
<dbReference type="EMBL" id="AZRN01000034">
    <property type="protein sequence ID" value="PNR98186.1"/>
    <property type="molecule type" value="Genomic_DNA"/>
</dbReference>
<evidence type="ECO:0000313" key="11">
    <source>
        <dbReference type="EMBL" id="PNR98186.1"/>
    </source>
</evidence>
<reference evidence="11 12" key="1">
    <citation type="submission" date="2013-12" db="EMBL/GenBank/DDBJ databases">
        <title>Comparative genomics of Petrotoga isolates.</title>
        <authorList>
            <person name="Nesbo C.L."/>
            <person name="Charchuk R."/>
            <person name="Chow K."/>
        </authorList>
    </citation>
    <scope>NUCLEOTIDE SEQUENCE [LARGE SCALE GENOMIC DNA]</scope>
    <source>
        <strain evidence="11 12">DSM 14811</strain>
    </source>
</reference>
<dbReference type="InterPro" id="IPR050064">
    <property type="entry name" value="IGPS_HisA/HisF"/>
</dbReference>
<feature type="active site" evidence="9">
    <location>
        <position position="130"/>
    </location>
</feature>
<protein>
    <recommendedName>
        <fullName evidence="9">Imidazole glycerol phosphate synthase subunit HisF</fullName>
        <ecNumber evidence="9">4.3.2.10</ecNumber>
    </recommendedName>
    <alternativeName>
        <fullName evidence="9">IGP synthase cyclase subunit</fullName>
    </alternativeName>
    <alternativeName>
        <fullName evidence="9">IGP synthase subunit HisF</fullName>
    </alternativeName>
    <alternativeName>
        <fullName evidence="9">ImGP synthase subunit HisF</fullName>
        <shortName evidence="9">IGPS subunit HisF</shortName>
    </alternativeName>
</protein>
<keyword evidence="12" id="KW-1185">Reference proteome</keyword>
<evidence type="ECO:0000313" key="12">
    <source>
        <dbReference type="Proteomes" id="UP000236604"/>
    </source>
</evidence>
<dbReference type="GO" id="GO:0005737">
    <property type="term" value="C:cytoplasm"/>
    <property type="evidence" value="ECO:0007669"/>
    <property type="project" value="UniProtKB-SubCell"/>
</dbReference>
<keyword evidence="5 9" id="KW-0368">Histidine biosynthesis</keyword>
<evidence type="ECO:0000256" key="8">
    <source>
        <dbReference type="ARBA" id="ARBA00047838"/>
    </source>
</evidence>
<dbReference type="RefSeq" id="WP_103077584.1">
    <property type="nucleotide sequence ID" value="NZ_AZRN01000034.1"/>
</dbReference>
<comment type="function">
    <text evidence="7 9">IGPS catalyzes the conversion of PRFAR and glutamine to IGP, AICAR and glutamate. The HisF subunit catalyzes the cyclization activity that produces IGP and AICAR from PRFAR using the ammonia provided by the HisH subunit.</text>
</comment>
<dbReference type="Gene3D" id="3.20.20.70">
    <property type="entry name" value="Aldolase class I"/>
    <property type="match status" value="1"/>
</dbReference>
<dbReference type="PANTHER" id="PTHR21235">
    <property type="entry name" value="IMIDAZOLE GLYCEROL PHOSPHATE SYNTHASE SUBUNIT HISF/H IGP SYNTHASE SUBUNIT HISF/H"/>
    <property type="match status" value="1"/>
</dbReference>
<dbReference type="SUPFAM" id="SSF51366">
    <property type="entry name" value="Ribulose-phoshate binding barrel"/>
    <property type="match status" value="1"/>
</dbReference>
<dbReference type="InterPro" id="IPR013785">
    <property type="entry name" value="Aldolase_TIM"/>
</dbReference>
<dbReference type="InterPro" id="IPR004651">
    <property type="entry name" value="HisF"/>
</dbReference>
<organism evidence="11 12">
    <name type="scientific">Petrotoga mexicana DSM 14811</name>
    <dbReference type="NCBI Taxonomy" id="1122954"/>
    <lineage>
        <taxon>Bacteria</taxon>
        <taxon>Thermotogati</taxon>
        <taxon>Thermotogota</taxon>
        <taxon>Thermotogae</taxon>
        <taxon>Petrotogales</taxon>
        <taxon>Petrotogaceae</taxon>
        <taxon>Petrotoga</taxon>
    </lineage>
</organism>
<comment type="similarity">
    <text evidence="2 9 10">Belongs to the HisA/HisF family.</text>
</comment>
<dbReference type="Proteomes" id="UP000236604">
    <property type="component" value="Unassembled WGS sequence"/>
</dbReference>
<dbReference type="AlphaFoldDB" id="A0A2K1P641"/>
<gene>
    <name evidence="9" type="primary">hisF</name>
    <name evidence="11" type="ORF">X927_08450</name>
</gene>
<comment type="catalytic activity">
    <reaction evidence="8 9">
        <text>5-[(5-phospho-1-deoxy-D-ribulos-1-ylimino)methylamino]-1-(5-phospho-beta-D-ribosyl)imidazole-4-carboxamide + L-glutamine = D-erythro-1-(imidazol-4-yl)glycerol 3-phosphate + 5-amino-1-(5-phospho-beta-D-ribosyl)imidazole-4-carboxamide + L-glutamate + H(+)</text>
        <dbReference type="Rhea" id="RHEA:24793"/>
        <dbReference type="ChEBI" id="CHEBI:15378"/>
        <dbReference type="ChEBI" id="CHEBI:29985"/>
        <dbReference type="ChEBI" id="CHEBI:58278"/>
        <dbReference type="ChEBI" id="CHEBI:58359"/>
        <dbReference type="ChEBI" id="CHEBI:58475"/>
        <dbReference type="ChEBI" id="CHEBI:58525"/>
        <dbReference type="EC" id="4.3.2.10"/>
    </reaction>
</comment>
<proteinExistence type="inferred from homology"/>
<keyword evidence="9" id="KW-0963">Cytoplasm</keyword>
<dbReference type="EC" id="4.3.2.10" evidence="9"/>
<feature type="active site" evidence="9">
    <location>
        <position position="11"/>
    </location>
</feature>
<comment type="pathway">
    <text evidence="1 9">Amino-acid biosynthesis; L-histidine biosynthesis; L-histidine from 5-phospho-alpha-D-ribose 1-diphosphate: step 5/9.</text>
</comment>
<dbReference type="NCBIfam" id="TIGR00735">
    <property type="entry name" value="hisF"/>
    <property type="match status" value="1"/>
</dbReference>
<comment type="caution">
    <text evidence="11">The sequence shown here is derived from an EMBL/GenBank/DDBJ whole genome shotgun (WGS) entry which is preliminary data.</text>
</comment>